<dbReference type="Proteomes" id="UP001139887">
    <property type="component" value="Unassembled WGS sequence"/>
</dbReference>
<dbReference type="PANTHER" id="PTHR43272:SF33">
    <property type="entry name" value="AMP-BINDING DOMAIN-CONTAINING PROTEIN-RELATED"/>
    <property type="match status" value="1"/>
</dbReference>
<keyword evidence="2" id="KW-0067">ATP-binding</keyword>
<evidence type="ECO:0000259" key="3">
    <source>
        <dbReference type="Pfam" id="PF00501"/>
    </source>
</evidence>
<keyword evidence="1" id="KW-0547">Nucleotide-binding</keyword>
<feature type="domain" description="AMP-dependent synthetase/ligase" evidence="3">
    <location>
        <begin position="8"/>
        <end position="268"/>
    </location>
</feature>
<dbReference type="Gene3D" id="3.40.50.12780">
    <property type="entry name" value="N-terminal domain of ligase-like"/>
    <property type="match status" value="1"/>
</dbReference>
<name>A0A9W8I1I4_9FUNG</name>
<protein>
    <submittedName>
        <fullName evidence="4">Medium-chain fatty acid-CoA ligase faa2</fullName>
        <ecNumber evidence="4">6.2.1.3</ecNumber>
    </submittedName>
</protein>
<evidence type="ECO:0000256" key="2">
    <source>
        <dbReference type="ARBA" id="ARBA00022840"/>
    </source>
</evidence>
<keyword evidence="5" id="KW-1185">Reference proteome</keyword>
<reference evidence="4" key="1">
    <citation type="submission" date="2022-07" db="EMBL/GenBank/DDBJ databases">
        <title>Phylogenomic reconstructions and comparative analyses of Kickxellomycotina fungi.</title>
        <authorList>
            <person name="Reynolds N.K."/>
            <person name="Stajich J.E."/>
            <person name="Barry K."/>
            <person name="Grigoriev I.V."/>
            <person name="Crous P."/>
            <person name="Smith M.E."/>
        </authorList>
    </citation>
    <scope>NUCLEOTIDE SEQUENCE</scope>
    <source>
        <strain evidence="4">NRRL 1566</strain>
    </source>
</reference>
<dbReference type="EMBL" id="JANBUW010001251">
    <property type="protein sequence ID" value="KAJ2843912.1"/>
    <property type="molecule type" value="Genomic_DNA"/>
</dbReference>
<keyword evidence="4" id="KW-0436">Ligase</keyword>
<dbReference type="AlphaFoldDB" id="A0A9W8I1I4"/>
<sequence>MAGRIQPTRPRPVPVDALCTISFSAGTTGAMKGIEATHENVVGAARALGGALQLANATYLSHFSMACAFERSVVYACMLAGARIGFSAGDVWRLADDAQALRPTLLAGVPRLLCLMHRQIAAATVDAPGLAGTLARTAVRRKQQRLKERGGARHALWDRVACTRMAQLFGGRVKLLVTGGGAVDAGVLAFLRVAFSCPVVETYGLVETCGAAAACAVSDRWPAGHVGAPLPGIDVRLRALPALGLSVETPTPCGELLVRGASVCHSYLCDAARSRATFTDGWVRTGDVARLNRDGHLEIIGRVCAISTRSAPPPAPPLPLPLEMIEASYARHALVRDIFIHCDGASLVAVVVPAPEFEPLARRIARCPHAPVDALLEHDLVRRAMLMVLHQHARNSAMRSHEHIVDVACHPVPFDALGTRLLTPTFKLRRRDAAQYFAPLISDMRSRPPPIY</sequence>
<evidence type="ECO:0000256" key="1">
    <source>
        <dbReference type="ARBA" id="ARBA00022741"/>
    </source>
</evidence>
<dbReference type="InterPro" id="IPR042099">
    <property type="entry name" value="ANL_N_sf"/>
</dbReference>
<dbReference type="GO" id="GO:0004467">
    <property type="term" value="F:long-chain fatty acid-CoA ligase activity"/>
    <property type="evidence" value="ECO:0007669"/>
    <property type="project" value="UniProtKB-EC"/>
</dbReference>
<dbReference type="Pfam" id="PF00501">
    <property type="entry name" value="AMP-binding"/>
    <property type="match status" value="1"/>
</dbReference>
<evidence type="ECO:0000313" key="4">
    <source>
        <dbReference type="EMBL" id="KAJ2843912.1"/>
    </source>
</evidence>
<dbReference type="EC" id="6.2.1.3" evidence="4"/>
<evidence type="ECO:0000313" key="5">
    <source>
        <dbReference type="Proteomes" id="UP001139887"/>
    </source>
</evidence>
<dbReference type="PROSITE" id="PS00455">
    <property type="entry name" value="AMP_BINDING"/>
    <property type="match status" value="1"/>
</dbReference>
<dbReference type="InterPro" id="IPR000873">
    <property type="entry name" value="AMP-dep_synth/lig_dom"/>
</dbReference>
<dbReference type="InterPro" id="IPR020845">
    <property type="entry name" value="AMP-binding_CS"/>
</dbReference>
<accession>A0A9W8I1I4</accession>
<dbReference type="SUPFAM" id="SSF56801">
    <property type="entry name" value="Acetyl-CoA synthetase-like"/>
    <property type="match status" value="1"/>
</dbReference>
<dbReference type="PANTHER" id="PTHR43272">
    <property type="entry name" value="LONG-CHAIN-FATTY-ACID--COA LIGASE"/>
    <property type="match status" value="1"/>
</dbReference>
<dbReference type="OrthoDB" id="288590at2759"/>
<gene>
    <name evidence="4" type="primary">FAA2_9</name>
    <name evidence="4" type="ORF">IWW36_005380</name>
</gene>
<organism evidence="4 5">
    <name type="scientific">Coemansia brasiliensis</name>
    <dbReference type="NCBI Taxonomy" id="2650707"/>
    <lineage>
        <taxon>Eukaryota</taxon>
        <taxon>Fungi</taxon>
        <taxon>Fungi incertae sedis</taxon>
        <taxon>Zoopagomycota</taxon>
        <taxon>Kickxellomycotina</taxon>
        <taxon>Kickxellomycetes</taxon>
        <taxon>Kickxellales</taxon>
        <taxon>Kickxellaceae</taxon>
        <taxon>Coemansia</taxon>
    </lineage>
</organism>
<dbReference type="GO" id="GO:0005524">
    <property type="term" value="F:ATP binding"/>
    <property type="evidence" value="ECO:0007669"/>
    <property type="project" value="UniProtKB-KW"/>
</dbReference>
<comment type="caution">
    <text evidence="4">The sequence shown here is derived from an EMBL/GenBank/DDBJ whole genome shotgun (WGS) entry which is preliminary data.</text>
</comment>
<dbReference type="GO" id="GO:0016020">
    <property type="term" value="C:membrane"/>
    <property type="evidence" value="ECO:0007669"/>
    <property type="project" value="TreeGrafter"/>
</dbReference>
<proteinExistence type="predicted"/>
<dbReference type="GO" id="GO:0005783">
    <property type="term" value="C:endoplasmic reticulum"/>
    <property type="evidence" value="ECO:0007669"/>
    <property type="project" value="TreeGrafter"/>
</dbReference>